<dbReference type="Pfam" id="PF12849">
    <property type="entry name" value="PBP_like_2"/>
    <property type="match status" value="1"/>
</dbReference>
<protein>
    <recommendedName>
        <fullName evidence="2">PBP domain-containing protein</fullName>
    </recommendedName>
</protein>
<organism evidence="3 4">
    <name type="scientific">Sphingobium fluviale</name>
    <dbReference type="NCBI Taxonomy" id="2506423"/>
    <lineage>
        <taxon>Bacteria</taxon>
        <taxon>Pseudomonadati</taxon>
        <taxon>Pseudomonadota</taxon>
        <taxon>Alphaproteobacteria</taxon>
        <taxon>Sphingomonadales</taxon>
        <taxon>Sphingomonadaceae</taxon>
        <taxon>Sphingobium</taxon>
    </lineage>
</organism>
<comment type="caution">
    <text evidence="3">The sequence shown here is derived from an EMBL/GenBank/DDBJ whole genome shotgun (WGS) entry which is preliminary data.</text>
</comment>
<reference evidence="4" key="1">
    <citation type="submission" date="2019-01" db="EMBL/GenBank/DDBJ databases">
        <title>Cytophagaceae bacterium strain CAR-16.</title>
        <authorList>
            <person name="Chen W.-M."/>
        </authorList>
    </citation>
    <scope>NUCLEOTIDE SEQUENCE [LARGE SCALE GENOMIC DNA]</scope>
    <source>
        <strain evidence="4">CHR27</strain>
    </source>
</reference>
<accession>A0A4Q1KJ97</accession>
<dbReference type="EMBL" id="SBKP01000003">
    <property type="protein sequence ID" value="RXR29898.1"/>
    <property type="molecule type" value="Genomic_DNA"/>
</dbReference>
<feature type="domain" description="PBP" evidence="2">
    <location>
        <begin position="295"/>
        <end position="467"/>
    </location>
</feature>
<dbReference type="OrthoDB" id="9801510at2"/>
<evidence type="ECO:0000313" key="4">
    <source>
        <dbReference type="Proteomes" id="UP000290958"/>
    </source>
</evidence>
<comment type="similarity">
    <text evidence="1">Belongs to the PstS family.</text>
</comment>
<sequence length="659" mass="69032">MASLIRHDSCLVLRSPKVNGTDSARGRDARFAGLFGWLFGMTVKKLRYFSKGAGSQVCSNSVRYADAVCRSGFVRLLIRVRNRKERVIMFKNIAMLAGSTAIALVGSANAFAADNIIPATEIRGNGASGVAVVVAESLNCFGNLTNNPIGFGNGTTGAVADHLYQPVSPTTGNPVYDCAVKSVQDNVEGYYISTGSSAGKNNWKNYNAVSGITTNPFGTWSNIHYAWSESPINAADLTTYNTSAAPTTGAPIQLPLMVFSVGFSYMPLYGKVMTATGLKDLTLNLKYPRTTTNLGGLRMKKTTYCGIVNGTITNWNDPALKADNGGQSLMDADDDLNRWNTTGVPIKLVGRQEGSGTTNVFTRAMTAQCGGKFTAGGTDLLPVAAQGTAVYNKTTGLLSSGTETAGLFGLANGNDGVANAVSQSIPDPVNVGEYTFAGYLGYNGADWLAPTVLPNGKQLHSAQLQQGTTTAFKSPVATDATAAFKGILPPQSDSKGKYLPSATSLGMRNDPLAWVVPATTVSAGSLANPNLGYPIVGTGNVLIYTCYANANVRNALQNHLSMYLGKVTISDDLTKVPAKLLTSTAKDSAGNLIGLLPNNGFAPMPAQWATAINETFLTKVITGNNPAGLNLWIQDKLQKSSSSLPVANTVACAGKAGAN</sequence>
<dbReference type="Gene3D" id="3.40.190.10">
    <property type="entry name" value="Periplasmic binding protein-like II"/>
    <property type="match status" value="2"/>
</dbReference>
<dbReference type="PANTHER" id="PTHR42996">
    <property type="entry name" value="PHOSPHATE-BINDING PROTEIN PSTS"/>
    <property type="match status" value="1"/>
</dbReference>
<dbReference type="AlphaFoldDB" id="A0A4Q1KJ97"/>
<evidence type="ECO:0000256" key="1">
    <source>
        <dbReference type="ARBA" id="ARBA00008725"/>
    </source>
</evidence>
<evidence type="ECO:0000259" key="2">
    <source>
        <dbReference type="Pfam" id="PF12849"/>
    </source>
</evidence>
<evidence type="ECO:0000313" key="3">
    <source>
        <dbReference type="EMBL" id="RXR29898.1"/>
    </source>
</evidence>
<gene>
    <name evidence="3" type="ORF">EQG66_05005</name>
</gene>
<name>A0A4Q1KJ97_9SPHN</name>
<dbReference type="InterPro" id="IPR024370">
    <property type="entry name" value="PBP_domain"/>
</dbReference>
<dbReference type="InterPro" id="IPR050962">
    <property type="entry name" value="Phosphate-bind_PstS"/>
</dbReference>
<keyword evidence="4" id="KW-1185">Reference proteome</keyword>
<dbReference type="Proteomes" id="UP000290958">
    <property type="component" value="Unassembled WGS sequence"/>
</dbReference>
<dbReference type="PANTHER" id="PTHR42996:SF1">
    <property type="entry name" value="PHOSPHATE-BINDING PROTEIN PSTS"/>
    <property type="match status" value="1"/>
</dbReference>
<dbReference type="SUPFAM" id="SSF53850">
    <property type="entry name" value="Periplasmic binding protein-like II"/>
    <property type="match status" value="1"/>
</dbReference>
<proteinExistence type="inferred from homology"/>